<dbReference type="EMBL" id="CP053073">
    <property type="protein sequence ID" value="QJR13564.1"/>
    <property type="molecule type" value="Genomic_DNA"/>
</dbReference>
<accession>A0A6M4H4W2</accession>
<protein>
    <submittedName>
        <fullName evidence="2">Uncharacterized protein</fullName>
    </submittedName>
</protein>
<organism evidence="2 3">
    <name type="scientific">Usitatibacter palustris</name>
    <dbReference type="NCBI Taxonomy" id="2732487"/>
    <lineage>
        <taxon>Bacteria</taxon>
        <taxon>Pseudomonadati</taxon>
        <taxon>Pseudomonadota</taxon>
        <taxon>Betaproteobacteria</taxon>
        <taxon>Nitrosomonadales</taxon>
        <taxon>Usitatibacteraceae</taxon>
        <taxon>Usitatibacter</taxon>
    </lineage>
</organism>
<dbReference type="KEGG" id="upl:DSM104440_00348"/>
<proteinExistence type="predicted"/>
<reference evidence="2 3" key="1">
    <citation type="submission" date="2020-04" db="EMBL/GenBank/DDBJ databases">
        <title>Usitatibacter rugosus gen. nov., sp. nov. and Usitatibacter palustris sp. nov., novel members of Usitatibacteraceae fam. nov. within the order Nitrosomonadales isolated from soil.</title>
        <authorList>
            <person name="Huber K.J."/>
            <person name="Neumann-Schaal M."/>
            <person name="Geppert A."/>
            <person name="Luckner M."/>
            <person name="Wanner G."/>
            <person name="Overmann J."/>
        </authorList>
    </citation>
    <scope>NUCLEOTIDE SEQUENCE [LARGE SCALE GENOMIC DNA]</scope>
    <source>
        <strain evidence="2 3">Swamp67</strain>
    </source>
</reference>
<dbReference type="RefSeq" id="WP_171160253.1">
    <property type="nucleotide sequence ID" value="NZ_CP053073.1"/>
</dbReference>
<gene>
    <name evidence="2" type="ORF">DSM104440_00348</name>
</gene>
<dbReference type="AlphaFoldDB" id="A0A6M4H4W2"/>
<name>A0A6M4H4W2_9PROT</name>
<evidence type="ECO:0000313" key="3">
    <source>
        <dbReference type="Proteomes" id="UP000503096"/>
    </source>
</evidence>
<evidence type="ECO:0000256" key="1">
    <source>
        <dbReference type="SAM" id="SignalP"/>
    </source>
</evidence>
<dbReference type="Proteomes" id="UP000503096">
    <property type="component" value="Chromosome"/>
</dbReference>
<evidence type="ECO:0000313" key="2">
    <source>
        <dbReference type="EMBL" id="QJR13564.1"/>
    </source>
</evidence>
<keyword evidence="3" id="KW-1185">Reference proteome</keyword>
<dbReference type="InParanoid" id="A0A6M4H4W2"/>
<feature type="signal peptide" evidence="1">
    <location>
        <begin position="1"/>
        <end position="24"/>
    </location>
</feature>
<sequence>MLHRVLTLTSLVLALSAGAVPAHAQDRLGVMKAVAADIEKLKADFPQLQDFSAAKHLRSDPPSIGYGYRTHQAPKTGGWMSGVPHPDPDGVWFHIDLHDPDSNLQLHTQPAVVPTCLGKSRVSFLILDGKETRGLNGPIWQALVKQGARQCAVRSSGCPCES</sequence>
<feature type="chain" id="PRO_5026857675" evidence="1">
    <location>
        <begin position="25"/>
        <end position="162"/>
    </location>
</feature>
<keyword evidence="1" id="KW-0732">Signal</keyword>